<gene>
    <name evidence="11" type="ORF">ACFO9E_00120</name>
</gene>
<evidence type="ECO:0000256" key="2">
    <source>
        <dbReference type="ARBA" id="ARBA00004236"/>
    </source>
</evidence>
<accession>A0ABV9FW42</accession>
<dbReference type="SUPFAM" id="SSF55781">
    <property type="entry name" value="GAF domain-like"/>
    <property type="match status" value="2"/>
</dbReference>
<dbReference type="PROSITE" id="PS50110">
    <property type="entry name" value="RESPONSE_REGULATORY"/>
    <property type="match status" value="1"/>
</dbReference>
<dbReference type="Proteomes" id="UP001595993">
    <property type="component" value="Unassembled WGS sequence"/>
</dbReference>
<feature type="region of interest" description="Disordered" evidence="8">
    <location>
        <begin position="1175"/>
        <end position="1199"/>
    </location>
</feature>
<dbReference type="PANTHER" id="PTHR43547">
    <property type="entry name" value="TWO-COMPONENT HISTIDINE KINASE"/>
    <property type="match status" value="1"/>
</dbReference>
<keyword evidence="12" id="KW-1185">Reference proteome</keyword>
<proteinExistence type="predicted"/>
<keyword evidence="4 7" id="KW-0597">Phosphoprotein</keyword>
<dbReference type="Gene3D" id="3.40.50.2300">
    <property type="match status" value="1"/>
</dbReference>
<dbReference type="Pfam" id="PF02518">
    <property type="entry name" value="HATPase_c"/>
    <property type="match status" value="1"/>
</dbReference>
<dbReference type="SUPFAM" id="SSF81606">
    <property type="entry name" value="PP2C-like"/>
    <property type="match status" value="1"/>
</dbReference>
<dbReference type="Pfam" id="PF07228">
    <property type="entry name" value="SpoIIE"/>
    <property type="match status" value="1"/>
</dbReference>
<keyword evidence="5" id="KW-0418">Kinase</keyword>
<feature type="region of interest" description="Disordered" evidence="8">
    <location>
        <begin position="573"/>
        <end position="603"/>
    </location>
</feature>
<dbReference type="InterPro" id="IPR036097">
    <property type="entry name" value="HisK_dim/P_sf"/>
</dbReference>
<dbReference type="InterPro" id="IPR003594">
    <property type="entry name" value="HATPase_dom"/>
</dbReference>
<dbReference type="Gene3D" id="3.30.565.10">
    <property type="entry name" value="Histidine kinase-like ATPase, C-terminal domain"/>
    <property type="match status" value="1"/>
</dbReference>
<dbReference type="InterPro" id="IPR004358">
    <property type="entry name" value="Sig_transdc_His_kin-like_C"/>
</dbReference>
<sequence length="1199" mass="126754">MTRPDDPRTAAARMFAEAGAFGELLAGIDWAATPLGPPESWPGPLVDTLRLMLTSEHGMALYWGAEFTTLYNLGSTPIVGAKHPWALGRPYKDVFPEVWVHPVSSHFHYVTDTRKPLLIPDEPLIMERHGFPEQCYFDSAFQPVLLDDGTAGGVLQIITETTGRVLGERRLRLLSETGARTAGLPTPGEVARVVAEVLGSYPEEIPFLGLYLASEPGMLRPAASAGLRPPPEAVSLSAADGSEVAAGLAQVVADGAPATLSAAALTGGNTAGQHAAAPRLPVEQALALPLHCAGQVEGVLVVGVNPCFPPAGAYRDFLEVLAAAVAGALTAALAHDEQRRRAEALAELDRAKTTFFANVSHEFRTPLTLLLGPLQQALADEDRPERREQLELAERGALRLLKQVNTLLDVARAEAGQMRPALEPVDLAGATAELAGVFRSAFEAAGLTLEVDCPPLPEPVSLDREMWEKIILNLLSNALKFTFTGGARVQVAAAGGRARLTVTDTGTGIPADELPRLFERFHRVRGARSRSHEGSGLGLVLVKDLVEAHGGTVGVDSRLGQGTTVTVDLPFAAAHRPRPDPPAAGAGSPGETPREGGGGRPGRAAAYVDEALGWLAANPVPAVATPAARTPHAPAAHDAPHAPAAHDAPHGPGPHETDRPHRARLLVVDDNADMRAYLTQLLQPDYDVLLAADGRAALEMALAQPVELVLSDVMMPRMDGFELVRALRADPRTARLPIVLLTARAGEEESVQGRQAGADDYLAKPFSARQLLARVRTGLELSRLREQVLTETRNQLAVLASLADAGLRLSATLDPDQILQTAGQILLPDFADQISIHLTAAAPAPAQLPPAYIAGTPLLARAALATAATHAINGTAPAPASPHPAPAAVLALPLHAHDQTLGALVLVRHTDYSAVEHKYLENLAHRLALAYDNATRYNNERRLALTLQRALLPHRLPQVPGVRLATHYRASNRGAEVGGDWYDVLALPDGAVGLAIGDVMGHDVEAATVMGQLRSALRSLAMEGAGPAQVLARLDAYLQSLATERFATCLYAVYNPHRHRLRYAASGHLPPLLVAADTAYLELPPALPLGLGSTPVDREVAFPPGTSLLLYTDGLVENRALSLDDCLAALCQTCGALPAAARTDPQQITERALELLNTPDRVDDDTALLAATAEPSCRTGDPQADGSAIQPTATARSHC</sequence>
<dbReference type="Pfam" id="PF00072">
    <property type="entry name" value="Response_reg"/>
    <property type="match status" value="1"/>
</dbReference>
<dbReference type="InterPro" id="IPR029016">
    <property type="entry name" value="GAF-like_dom_sf"/>
</dbReference>
<evidence type="ECO:0000256" key="6">
    <source>
        <dbReference type="ARBA" id="ARBA00023012"/>
    </source>
</evidence>
<dbReference type="Gene3D" id="3.30.450.40">
    <property type="match status" value="2"/>
</dbReference>
<dbReference type="InterPro" id="IPR036890">
    <property type="entry name" value="HATPase_C_sf"/>
</dbReference>
<name>A0ABV9FW42_9ACTN</name>
<dbReference type="SUPFAM" id="SSF47384">
    <property type="entry name" value="Homodimeric domain of signal transducing histidine kinase"/>
    <property type="match status" value="1"/>
</dbReference>
<dbReference type="PROSITE" id="PS50109">
    <property type="entry name" value="HIS_KIN"/>
    <property type="match status" value="1"/>
</dbReference>
<protein>
    <recommendedName>
        <fullName evidence="3">histidine kinase</fullName>
        <ecNumber evidence="3">2.7.13.3</ecNumber>
    </recommendedName>
</protein>
<dbReference type="CDD" id="cd16922">
    <property type="entry name" value="HATPase_EvgS-ArcB-TorS-like"/>
    <property type="match status" value="1"/>
</dbReference>
<dbReference type="Gene3D" id="1.10.287.130">
    <property type="match status" value="1"/>
</dbReference>
<dbReference type="RefSeq" id="WP_381190386.1">
    <property type="nucleotide sequence ID" value="NZ_JBHSFE010000002.1"/>
</dbReference>
<reference evidence="12" key="1">
    <citation type="journal article" date="2019" name="Int. J. Syst. Evol. Microbiol.">
        <title>The Global Catalogue of Microorganisms (GCM) 10K type strain sequencing project: providing services to taxonomists for standard genome sequencing and annotation.</title>
        <authorList>
            <consortium name="The Broad Institute Genomics Platform"/>
            <consortium name="The Broad Institute Genome Sequencing Center for Infectious Disease"/>
            <person name="Wu L."/>
            <person name="Ma J."/>
        </authorList>
    </citation>
    <scope>NUCLEOTIDE SEQUENCE [LARGE SCALE GENOMIC DNA]</scope>
    <source>
        <strain evidence="12">CGMCC 4.7139</strain>
    </source>
</reference>
<dbReference type="SMART" id="SM00448">
    <property type="entry name" value="REC"/>
    <property type="match status" value="1"/>
</dbReference>
<dbReference type="SMART" id="SM00388">
    <property type="entry name" value="HisKA"/>
    <property type="match status" value="1"/>
</dbReference>
<feature type="compositionally biased region" description="Polar residues" evidence="8">
    <location>
        <begin position="1189"/>
        <end position="1199"/>
    </location>
</feature>
<comment type="subcellular location">
    <subcellularLocation>
        <location evidence="2">Cell membrane</location>
    </subcellularLocation>
</comment>
<dbReference type="PRINTS" id="PR00344">
    <property type="entry name" value="BCTRLSENSOR"/>
</dbReference>
<feature type="domain" description="Histidine kinase" evidence="9">
    <location>
        <begin position="358"/>
        <end position="573"/>
    </location>
</feature>
<dbReference type="CDD" id="cd00082">
    <property type="entry name" value="HisKA"/>
    <property type="match status" value="1"/>
</dbReference>
<evidence type="ECO:0000259" key="9">
    <source>
        <dbReference type="PROSITE" id="PS50109"/>
    </source>
</evidence>
<dbReference type="InterPro" id="IPR005467">
    <property type="entry name" value="His_kinase_dom"/>
</dbReference>
<evidence type="ECO:0000256" key="8">
    <source>
        <dbReference type="SAM" id="MobiDB-lite"/>
    </source>
</evidence>
<feature type="compositionally biased region" description="Basic and acidic residues" evidence="8">
    <location>
        <begin position="647"/>
        <end position="659"/>
    </location>
</feature>
<evidence type="ECO:0000256" key="1">
    <source>
        <dbReference type="ARBA" id="ARBA00000085"/>
    </source>
</evidence>
<dbReference type="SMART" id="SM00331">
    <property type="entry name" value="PP2C_SIG"/>
    <property type="match status" value="1"/>
</dbReference>
<dbReference type="SUPFAM" id="SSF55874">
    <property type="entry name" value="ATPase domain of HSP90 chaperone/DNA topoisomerase II/histidine kinase"/>
    <property type="match status" value="1"/>
</dbReference>
<feature type="domain" description="Response regulatory" evidence="10">
    <location>
        <begin position="664"/>
        <end position="779"/>
    </location>
</feature>
<dbReference type="PANTHER" id="PTHR43547:SF2">
    <property type="entry name" value="HYBRID SIGNAL TRANSDUCTION HISTIDINE KINASE C"/>
    <property type="match status" value="1"/>
</dbReference>
<feature type="compositionally biased region" description="Low complexity" evidence="8">
    <location>
        <begin position="626"/>
        <end position="646"/>
    </location>
</feature>
<evidence type="ECO:0000256" key="4">
    <source>
        <dbReference type="ARBA" id="ARBA00022553"/>
    </source>
</evidence>
<dbReference type="EMBL" id="JBHSFE010000002">
    <property type="protein sequence ID" value="MFC4606240.1"/>
    <property type="molecule type" value="Genomic_DNA"/>
</dbReference>
<comment type="catalytic activity">
    <reaction evidence="1">
        <text>ATP + protein L-histidine = ADP + protein N-phospho-L-histidine.</text>
        <dbReference type="EC" id="2.7.13.3"/>
    </reaction>
</comment>
<organism evidence="11 12">
    <name type="scientific">Streptomyces maoxianensis</name>
    <dbReference type="NCBI Taxonomy" id="1459942"/>
    <lineage>
        <taxon>Bacteria</taxon>
        <taxon>Bacillati</taxon>
        <taxon>Actinomycetota</taxon>
        <taxon>Actinomycetes</taxon>
        <taxon>Kitasatosporales</taxon>
        <taxon>Streptomycetaceae</taxon>
        <taxon>Streptomyces</taxon>
    </lineage>
</organism>
<dbReference type="Gene3D" id="3.60.40.10">
    <property type="entry name" value="PPM-type phosphatase domain"/>
    <property type="match status" value="1"/>
</dbReference>
<dbReference type="EC" id="2.7.13.3" evidence="3"/>
<dbReference type="Gene3D" id="3.30.450.20">
    <property type="entry name" value="PAS domain"/>
    <property type="match status" value="1"/>
</dbReference>
<dbReference type="InterPro" id="IPR003661">
    <property type="entry name" value="HisK_dim/P_dom"/>
</dbReference>
<dbReference type="InterPro" id="IPR036457">
    <property type="entry name" value="PPM-type-like_dom_sf"/>
</dbReference>
<evidence type="ECO:0000259" key="10">
    <source>
        <dbReference type="PROSITE" id="PS50110"/>
    </source>
</evidence>
<dbReference type="Pfam" id="PF00512">
    <property type="entry name" value="HisKA"/>
    <property type="match status" value="1"/>
</dbReference>
<evidence type="ECO:0000313" key="11">
    <source>
        <dbReference type="EMBL" id="MFC4606240.1"/>
    </source>
</evidence>
<evidence type="ECO:0000256" key="3">
    <source>
        <dbReference type="ARBA" id="ARBA00012438"/>
    </source>
</evidence>
<keyword evidence="6" id="KW-0902">Two-component regulatory system</keyword>
<feature type="modified residue" description="4-aspartylphosphate" evidence="7">
    <location>
        <position position="712"/>
    </location>
</feature>
<evidence type="ECO:0000256" key="7">
    <source>
        <dbReference type="PROSITE-ProRule" id="PRU00169"/>
    </source>
</evidence>
<keyword evidence="5" id="KW-0808">Transferase</keyword>
<feature type="region of interest" description="Disordered" evidence="8">
    <location>
        <begin position="626"/>
        <end position="659"/>
    </location>
</feature>
<evidence type="ECO:0000313" key="12">
    <source>
        <dbReference type="Proteomes" id="UP001595993"/>
    </source>
</evidence>
<dbReference type="SMART" id="SM00387">
    <property type="entry name" value="HATPase_c"/>
    <property type="match status" value="1"/>
</dbReference>
<dbReference type="InterPro" id="IPR001932">
    <property type="entry name" value="PPM-type_phosphatase-like_dom"/>
</dbReference>
<comment type="caution">
    <text evidence="11">The sequence shown here is derived from an EMBL/GenBank/DDBJ whole genome shotgun (WGS) entry which is preliminary data.</text>
</comment>
<dbReference type="InterPro" id="IPR011006">
    <property type="entry name" value="CheY-like_superfamily"/>
</dbReference>
<dbReference type="InterPro" id="IPR001789">
    <property type="entry name" value="Sig_transdc_resp-reg_receiver"/>
</dbReference>
<evidence type="ECO:0000256" key="5">
    <source>
        <dbReference type="ARBA" id="ARBA00022777"/>
    </source>
</evidence>
<dbReference type="SUPFAM" id="SSF52172">
    <property type="entry name" value="CheY-like"/>
    <property type="match status" value="1"/>
</dbReference>